<dbReference type="Proteomes" id="UP001497623">
    <property type="component" value="Unassembled WGS sequence"/>
</dbReference>
<gene>
    <name evidence="1" type="ORF">MNOR_LOCUS18832</name>
</gene>
<feature type="non-terminal residue" evidence="1">
    <location>
        <position position="165"/>
    </location>
</feature>
<dbReference type="EMBL" id="CAXKWB010013684">
    <property type="protein sequence ID" value="CAL4108326.1"/>
    <property type="molecule type" value="Genomic_DNA"/>
</dbReference>
<evidence type="ECO:0000313" key="2">
    <source>
        <dbReference type="Proteomes" id="UP001497623"/>
    </source>
</evidence>
<proteinExistence type="predicted"/>
<protein>
    <recommendedName>
        <fullName evidence="3">CUB domain-containing protein</fullName>
    </recommendedName>
</protein>
<reference evidence="1 2" key="1">
    <citation type="submission" date="2024-05" db="EMBL/GenBank/DDBJ databases">
        <authorList>
            <person name="Wallberg A."/>
        </authorList>
    </citation>
    <scope>NUCLEOTIDE SEQUENCE [LARGE SCALE GENOMIC DNA]</scope>
</reference>
<sequence length="165" mass="18598">SEFDSSPGNADGSICSSTRNCRITIRSSDVSLLISIKNIAIGDRHCNEKINIQKKIGPIHWSTTRTLCFRDVLPILLTPGTVRLSFYSSTFLTGMNVSWTPFNGYEIPSIEKSGVILSPGYPDFFIYAVSNKWNYILSFRPPNGSFIYIKLTDFNSNHEDNYIEI</sequence>
<dbReference type="AlphaFoldDB" id="A0AAV2QZE6"/>
<comment type="caution">
    <text evidence="1">The sequence shown here is derived from an EMBL/GenBank/DDBJ whole genome shotgun (WGS) entry which is preliminary data.</text>
</comment>
<evidence type="ECO:0000313" key="1">
    <source>
        <dbReference type="EMBL" id="CAL4108326.1"/>
    </source>
</evidence>
<evidence type="ECO:0008006" key="3">
    <source>
        <dbReference type="Google" id="ProtNLM"/>
    </source>
</evidence>
<accession>A0AAV2QZE6</accession>
<keyword evidence="2" id="KW-1185">Reference proteome</keyword>
<organism evidence="1 2">
    <name type="scientific">Meganyctiphanes norvegica</name>
    <name type="common">Northern krill</name>
    <name type="synonym">Thysanopoda norvegica</name>
    <dbReference type="NCBI Taxonomy" id="48144"/>
    <lineage>
        <taxon>Eukaryota</taxon>
        <taxon>Metazoa</taxon>
        <taxon>Ecdysozoa</taxon>
        <taxon>Arthropoda</taxon>
        <taxon>Crustacea</taxon>
        <taxon>Multicrustacea</taxon>
        <taxon>Malacostraca</taxon>
        <taxon>Eumalacostraca</taxon>
        <taxon>Eucarida</taxon>
        <taxon>Euphausiacea</taxon>
        <taxon>Euphausiidae</taxon>
        <taxon>Meganyctiphanes</taxon>
    </lineage>
</organism>
<name>A0AAV2QZE6_MEGNR</name>
<feature type="non-terminal residue" evidence="1">
    <location>
        <position position="1"/>
    </location>
</feature>